<name>A0A1A8X3Z2_PLAMA</name>
<evidence type="ECO:0000313" key="2">
    <source>
        <dbReference type="EMBL" id="SBS99949.1"/>
    </source>
</evidence>
<accession>A0A1A8X3Z2</accession>
<feature type="non-terminal residue" evidence="2">
    <location>
        <position position="758"/>
    </location>
</feature>
<dbReference type="Proteomes" id="UP000078597">
    <property type="component" value="Unassembled WGS sequence"/>
</dbReference>
<dbReference type="VEuPathDB" id="PlasmoDB:PmUG01_11024900"/>
<evidence type="ECO:0000313" key="3">
    <source>
        <dbReference type="Proteomes" id="UP000078597"/>
    </source>
</evidence>
<sequence length="758" mass="88182">MNGTCHDNLINNKLINNINSNFNDLIMNMNIDSNPIPNNANAGLLSSPKVRRKKKSVNSVGENIRGHISGIVRNNINNNNSGEAKKVRKSRISKKESTKSNTSKIFMNEQGKLIPLNNNVQSNLTVSGIYINAKDRFTSENNDCMLNLSTNINMNSVEYSSNNNINMTKENTAFNDKDITLSGMYSLNEENRYMYDGQHLENDHNKNRNKFNKSNFQKNEILNEKGSTNMLNIITCSENMERGEKDLNNRLNKNGKVKKYRRRKNNNLELTNQTKLSPSFCNNVDVDGSQRNVDLLNMEAANVNIEIDQMIMNKESTKFYEGRGEGHSYNNSMNMMLDNISSEGKINVNVKGEQINFNSMDDTYMGDHEDLSTKYLLNFLVEDYKKESNSDNNNVNNNNVKSFNDKSCNDDNNVVTNESRRKNARKEMIKKEKGARRNKGKIKTKEMQMTQMLQYYESKDATSINDLYNNEENNSYIKKNKNMKKLCFPQSNFTPNMKGSRSLIKSLSRNIRINTINTFRKKYKKFSFCLNRVFKKKNINDIIALNENINNNKDMLSLFKKKDIHNLRRKNLAFFMGKLQLQKIDMLIIKRIHICLDKIKSTLGFTCIINNVEKVVDILKNAFKDRLHLIWPLIEFSNNYRLDQYFHLLGKNRNNANSRFKNSRLFVHQNINSLIMYFNQRTLDDKLVEHLKNQMKPKKRRRKNKNKNKEPYLDEKSLDQFFKTMINIPLNNITTDSLLDLDTAETKANEFAFVSIRS</sequence>
<feature type="region of interest" description="Disordered" evidence="1">
    <location>
        <begin position="75"/>
        <end position="101"/>
    </location>
</feature>
<proteinExistence type="predicted"/>
<gene>
    <name evidence="2" type="ORF">PMALA_073210</name>
</gene>
<reference evidence="3" key="1">
    <citation type="submission" date="2016-05" db="EMBL/GenBank/DDBJ databases">
        <authorList>
            <person name="Naeem Raeece"/>
        </authorList>
    </citation>
    <scope>NUCLEOTIDE SEQUENCE [LARGE SCALE GENOMIC DNA]</scope>
</reference>
<organism evidence="2 3">
    <name type="scientific">Plasmodium malariae</name>
    <dbReference type="NCBI Taxonomy" id="5858"/>
    <lineage>
        <taxon>Eukaryota</taxon>
        <taxon>Sar</taxon>
        <taxon>Alveolata</taxon>
        <taxon>Apicomplexa</taxon>
        <taxon>Aconoidasida</taxon>
        <taxon>Haemosporida</taxon>
        <taxon>Plasmodiidae</taxon>
        <taxon>Plasmodium</taxon>
        <taxon>Plasmodium (Plasmodium)</taxon>
    </lineage>
</organism>
<dbReference type="AlphaFoldDB" id="A0A1A8X3Z2"/>
<feature type="compositionally biased region" description="Low complexity" evidence="1">
    <location>
        <begin position="390"/>
        <end position="402"/>
    </location>
</feature>
<evidence type="ECO:0000256" key="1">
    <source>
        <dbReference type="SAM" id="MobiDB-lite"/>
    </source>
</evidence>
<protein>
    <submittedName>
        <fullName evidence="2">Uncharacterized protein</fullName>
    </submittedName>
</protein>
<feature type="region of interest" description="Disordered" evidence="1">
    <location>
        <begin position="387"/>
        <end position="424"/>
    </location>
</feature>
<dbReference type="EMBL" id="FLQW01006104">
    <property type="protein sequence ID" value="SBS99949.1"/>
    <property type="molecule type" value="Genomic_DNA"/>
</dbReference>